<evidence type="ECO:0000256" key="1">
    <source>
        <dbReference type="ARBA" id="ARBA00022443"/>
    </source>
</evidence>
<feature type="non-terminal residue" evidence="6">
    <location>
        <position position="1"/>
    </location>
</feature>
<sequence length="582" mass="63171">MGCSSSKYKPSAKEPETGTPQSGEALKKGSDLLIDQIISRVSGIRVKAEEYRSQLQQQVVEIEQEKSDLAADQPVKDNGVVTASYVPDAGAGGTSLLQAEEGERIEIIVRDVGGWAYCRRQVNGSSAPGWLPATRVAELATLVANHDGAGAEGLLSLKQGDMVEVLTRHYSGWAHCREWTGPLLPGCTDQRQEGWVTDAYLEDNRSEAMLASKWHRLVLQALDQVVASARELEGVLAQAKYEDWGEDLSGEWMGQCLEFTSWLTTELGSIVQALSQHELSGNAAGAYATVSWDVVASSASELSAAAGDRLLIMDADNPDWAWCKSEAGVEGWVPRNVLVVADGEGALDESLAVDDLPSWIKGGAKCRWWSTSGSRFCDVTVSEVDAVAREVKVTFVIDSSCWKTVPFDHFAGPVDEWLLQPMKAKTLELIDQLPEWVRSGQTAYWWSESQKHCLPVAIKEVNAKRRLVNINFAVDTSVKKLVPFHELIDNPETCLLQRNRKGHAWRKSKSHGDASSMGLGSEEGAGGFGAEQDLSGLEPELQARSDIWGQMEADLGDMLGPSPGAFVPDPIDVGSDLDGFGA</sequence>
<dbReference type="InterPro" id="IPR036028">
    <property type="entry name" value="SH3-like_dom_sf"/>
</dbReference>
<accession>A0A813EX47</accession>
<feature type="domain" description="SH3" evidence="5">
    <location>
        <begin position="283"/>
        <end position="343"/>
    </location>
</feature>
<evidence type="ECO:0000313" key="7">
    <source>
        <dbReference type="Proteomes" id="UP000654075"/>
    </source>
</evidence>
<feature type="region of interest" description="Disordered" evidence="4">
    <location>
        <begin position="1"/>
        <end position="27"/>
    </location>
</feature>
<comment type="caution">
    <text evidence="6">The sequence shown here is derived from an EMBL/GenBank/DDBJ whole genome shotgun (WGS) entry which is preliminary data.</text>
</comment>
<evidence type="ECO:0000313" key="6">
    <source>
        <dbReference type="EMBL" id="CAE8605339.1"/>
    </source>
</evidence>
<dbReference type="SUPFAM" id="SSF50044">
    <property type="entry name" value="SH3-domain"/>
    <property type="match status" value="2"/>
</dbReference>
<reference evidence="6" key="1">
    <citation type="submission" date="2021-02" db="EMBL/GenBank/DDBJ databases">
        <authorList>
            <person name="Dougan E. K."/>
            <person name="Rhodes N."/>
            <person name="Thang M."/>
            <person name="Chan C."/>
        </authorList>
    </citation>
    <scope>NUCLEOTIDE SEQUENCE</scope>
</reference>
<feature type="region of interest" description="Disordered" evidence="4">
    <location>
        <begin position="559"/>
        <end position="582"/>
    </location>
</feature>
<keyword evidence="7" id="KW-1185">Reference proteome</keyword>
<dbReference type="EMBL" id="CAJNNV010017699">
    <property type="protein sequence ID" value="CAE8605339.1"/>
    <property type="molecule type" value="Genomic_DNA"/>
</dbReference>
<evidence type="ECO:0000256" key="4">
    <source>
        <dbReference type="SAM" id="MobiDB-lite"/>
    </source>
</evidence>
<evidence type="ECO:0000256" key="2">
    <source>
        <dbReference type="PROSITE-ProRule" id="PRU00192"/>
    </source>
</evidence>
<dbReference type="Gene3D" id="2.30.30.40">
    <property type="entry name" value="SH3 Domains"/>
    <property type="match status" value="2"/>
</dbReference>
<evidence type="ECO:0000259" key="5">
    <source>
        <dbReference type="PROSITE" id="PS50002"/>
    </source>
</evidence>
<dbReference type="OrthoDB" id="442874at2759"/>
<keyword evidence="1 2" id="KW-0728">SH3 domain</keyword>
<dbReference type="InterPro" id="IPR001452">
    <property type="entry name" value="SH3_domain"/>
</dbReference>
<dbReference type="AlphaFoldDB" id="A0A813EX47"/>
<dbReference type="PROSITE" id="PS50002">
    <property type="entry name" value="SH3"/>
    <property type="match status" value="2"/>
</dbReference>
<protein>
    <recommendedName>
        <fullName evidence="5">SH3 domain-containing protein</fullName>
    </recommendedName>
</protein>
<keyword evidence="3" id="KW-0175">Coiled coil</keyword>
<gene>
    <name evidence="6" type="ORF">PGLA1383_LOCUS23456</name>
</gene>
<dbReference type="CDD" id="cd00174">
    <property type="entry name" value="SH3"/>
    <property type="match status" value="1"/>
</dbReference>
<feature type="coiled-coil region" evidence="3">
    <location>
        <begin position="45"/>
        <end position="72"/>
    </location>
</feature>
<name>A0A813EX47_POLGL</name>
<evidence type="ECO:0000256" key="3">
    <source>
        <dbReference type="SAM" id="Coils"/>
    </source>
</evidence>
<proteinExistence type="predicted"/>
<feature type="domain" description="SH3" evidence="5">
    <location>
        <begin position="74"/>
        <end position="141"/>
    </location>
</feature>
<feature type="region of interest" description="Disordered" evidence="4">
    <location>
        <begin position="505"/>
        <end position="533"/>
    </location>
</feature>
<organism evidence="6 7">
    <name type="scientific">Polarella glacialis</name>
    <name type="common">Dinoflagellate</name>
    <dbReference type="NCBI Taxonomy" id="89957"/>
    <lineage>
        <taxon>Eukaryota</taxon>
        <taxon>Sar</taxon>
        <taxon>Alveolata</taxon>
        <taxon>Dinophyceae</taxon>
        <taxon>Suessiales</taxon>
        <taxon>Suessiaceae</taxon>
        <taxon>Polarella</taxon>
    </lineage>
</organism>
<dbReference type="Proteomes" id="UP000654075">
    <property type="component" value="Unassembled WGS sequence"/>
</dbReference>
<dbReference type="SMART" id="SM00326">
    <property type="entry name" value="SH3"/>
    <property type="match status" value="2"/>
</dbReference>